<dbReference type="GO" id="GO:0005975">
    <property type="term" value="P:carbohydrate metabolic process"/>
    <property type="evidence" value="ECO:0007669"/>
    <property type="project" value="TreeGrafter"/>
</dbReference>
<reference evidence="5 6" key="1">
    <citation type="submission" date="2019-11" db="EMBL/GenBank/DDBJ databases">
        <title>Type strains purchased from KCTC, JCM and DSMZ.</title>
        <authorList>
            <person name="Lu H."/>
        </authorList>
    </citation>
    <scope>NUCLEOTIDE SEQUENCE [LARGE SCALE GENOMIC DNA]</scope>
    <source>
        <strain evidence="5 6">KCTC 22382</strain>
    </source>
</reference>
<dbReference type="InterPro" id="IPR016142">
    <property type="entry name" value="Citrate_synth-like_lrg_a-sub"/>
</dbReference>
<dbReference type="InterPro" id="IPR041657">
    <property type="entry name" value="HTH_17"/>
</dbReference>
<dbReference type="PANTHER" id="PTHR11739">
    <property type="entry name" value="CITRATE SYNTHASE"/>
    <property type="match status" value="1"/>
</dbReference>
<dbReference type="GO" id="GO:0006099">
    <property type="term" value="P:tricarboxylic acid cycle"/>
    <property type="evidence" value="ECO:0007669"/>
    <property type="project" value="TreeGrafter"/>
</dbReference>
<evidence type="ECO:0000256" key="1">
    <source>
        <dbReference type="ARBA" id="ARBA00010566"/>
    </source>
</evidence>
<keyword evidence="6" id="KW-1185">Reference proteome</keyword>
<comment type="similarity">
    <text evidence="1">Belongs to the citrate synthase family.</text>
</comment>
<feature type="domain" description="Helix-turn-helix" evidence="4">
    <location>
        <begin position="3"/>
        <end position="54"/>
    </location>
</feature>
<dbReference type="SUPFAM" id="SSF48256">
    <property type="entry name" value="Citrate synthase"/>
    <property type="match status" value="1"/>
</dbReference>
<dbReference type="GO" id="GO:0005829">
    <property type="term" value="C:cytosol"/>
    <property type="evidence" value="ECO:0007669"/>
    <property type="project" value="TreeGrafter"/>
</dbReference>
<name>A0A6L6PID5_9BURK</name>
<dbReference type="GO" id="GO:0046912">
    <property type="term" value="F:acyltransferase activity, acyl groups converted into alkyl on transfer"/>
    <property type="evidence" value="ECO:0007669"/>
    <property type="project" value="InterPro"/>
</dbReference>
<dbReference type="AlphaFoldDB" id="A0A6L6PID5"/>
<evidence type="ECO:0000256" key="3">
    <source>
        <dbReference type="SAM" id="MobiDB-lite"/>
    </source>
</evidence>
<protein>
    <submittedName>
        <fullName evidence="5">Citrate synthase</fullName>
    </submittedName>
</protein>
<dbReference type="InterPro" id="IPR036969">
    <property type="entry name" value="Citrate_synthase_sf"/>
</dbReference>
<dbReference type="Gene3D" id="1.10.580.10">
    <property type="entry name" value="Citrate Synthase, domain 1"/>
    <property type="match status" value="1"/>
</dbReference>
<proteinExistence type="inferred from homology"/>
<dbReference type="EMBL" id="WNKY01000013">
    <property type="protein sequence ID" value="MTV38742.1"/>
    <property type="molecule type" value="Genomic_DNA"/>
</dbReference>
<dbReference type="PANTHER" id="PTHR11739:SF4">
    <property type="entry name" value="CITRATE SYNTHASE, PEROXISOMAL"/>
    <property type="match status" value="1"/>
</dbReference>
<dbReference type="Pfam" id="PF12728">
    <property type="entry name" value="HTH_17"/>
    <property type="match status" value="1"/>
</dbReference>
<dbReference type="Pfam" id="PF00285">
    <property type="entry name" value="Citrate_synt"/>
    <property type="match status" value="1"/>
</dbReference>
<accession>A0A6L6PID5</accession>
<gene>
    <name evidence="5" type="ORF">GM676_14270</name>
</gene>
<evidence type="ECO:0000259" key="4">
    <source>
        <dbReference type="Pfam" id="PF12728"/>
    </source>
</evidence>
<dbReference type="OrthoDB" id="9800864at2"/>
<keyword evidence="2" id="KW-0808">Transferase</keyword>
<comment type="caution">
    <text evidence="5">The sequence shown here is derived from an EMBL/GenBank/DDBJ whole genome shotgun (WGS) entry which is preliminary data.</text>
</comment>
<dbReference type="PRINTS" id="PR00143">
    <property type="entry name" value="CITRTSNTHASE"/>
</dbReference>
<sequence>MVWLTAAEALELLNVRPQTLYANVSRGKIRARPDDDDTRRSLYHRDDVLRMARRANGRRKVEIVSSEAMQYGDPVLASAISTAANGKLLYRGHDATKLADTASLEHTAALLWQCDAAEAAALWPACAHHALRPSGRRQAWSPLSVGTTRHTAEPPADGRTAAGDDGAQESALAAGLLVLARRSAVDAPSLGRPLSELRAEAATVLASLVDAMTGDGLRNEAASMPGSQVDAAASDGLGADAADALISHRLASSWRAGQHEDLIRRALVLMADHELNASTFATRVAISTGASLAAGVLAGFTTLTGPLHGGAAKEFAQLIAQAQAGNADDAVRAWLASGRPLPAFGHPLYSDGDPRAKALLRQLPKMQPYEALAVAAEQQAGELPNIDYALSMLTAHCGLPQEAPFVLFAVGRCVGWLAHALEQVQAGRLIRPRARYTGPADIINAGIY</sequence>
<evidence type="ECO:0000313" key="5">
    <source>
        <dbReference type="EMBL" id="MTV38742.1"/>
    </source>
</evidence>
<dbReference type="RefSeq" id="WP_155464313.1">
    <property type="nucleotide sequence ID" value="NZ_WNKY01000013.1"/>
</dbReference>
<dbReference type="CDD" id="cd06102">
    <property type="entry name" value="citrate_synt_like_2"/>
    <property type="match status" value="1"/>
</dbReference>
<feature type="region of interest" description="Disordered" evidence="3">
    <location>
        <begin position="137"/>
        <end position="165"/>
    </location>
</feature>
<dbReference type="InterPro" id="IPR002020">
    <property type="entry name" value="Citrate_synthase"/>
</dbReference>
<evidence type="ECO:0000313" key="6">
    <source>
        <dbReference type="Proteomes" id="UP000475582"/>
    </source>
</evidence>
<dbReference type="Proteomes" id="UP000475582">
    <property type="component" value="Unassembled WGS sequence"/>
</dbReference>
<evidence type="ECO:0000256" key="2">
    <source>
        <dbReference type="ARBA" id="ARBA00022679"/>
    </source>
</evidence>
<organism evidence="5 6">
    <name type="scientific">Duganella radicis</name>
    <dbReference type="NCBI Taxonomy" id="551988"/>
    <lineage>
        <taxon>Bacteria</taxon>
        <taxon>Pseudomonadati</taxon>
        <taxon>Pseudomonadota</taxon>
        <taxon>Betaproteobacteria</taxon>
        <taxon>Burkholderiales</taxon>
        <taxon>Oxalobacteraceae</taxon>
        <taxon>Telluria group</taxon>
        <taxon>Duganella</taxon>
    </lineage>
</organism>